<dbReference type="InterPro" id="IPR017853">
    <property type="entry name" value="GH"/>
</dbReference>
<dbReference type="InterPro" id="IPR001554">
    <property type="entry name" value="Glyco_hydro_14"/>
</dbReference>
<evidence type="ECO:0000256" key="3">
    <source>
        <dbReference type="ARBA" id="ARBA00012594"/>
    </source>
</evidence>
<name>A0A2J7ZZE6_9CHLO</name>
<feature type="domain" description="ABC1 atypical kinase-like" evidence="11">
    <location>
        <begin position="110"/>
        <end position="336"/>
    </location>
</feature>
<dbReference type="GO" id="GO:0000272">
    <property type="term" value="P:polysaccharide catabolic process"/>
    <property type="evidence" value="ECO:0007669"/>
    <property type="project" value="UniProtKB-KW"/>
</dbReference>
<feature type="binding site" evidence="9">
    <location>
        <position position="870"/>
    </location>
    <ligand>
        <name>substrate</name>
    </ligand>
</feature>
<dbReference type="PROSITE" id="PS00679">
    <property type="entry name" value="BETA_AMYLASE_2"/>
    <property type="match status" value="1"/>
</dbReference>
<feature type="active site" description="Proton donor" evidence="8">
    <location>
        <position position="734"/>
    </location>
</feature>
<dbReference type="InterPro" id="IPR004147">
    <property type="entry name" value="ABC1_dom"/>
</dbReference>
<keyword evidence="5 10" id="KW-0119">Carbohydrate metabolism</keyword>
<keyword evidence="6 10" id="KW-0326">Glycosidase</keyword>
<dbReference type="Pfam" id="PF03109">
    <property type="entry name" value="ABC1"/>
    <property type="match status" value="1"/>
</dbReference>
<evidence type="ECO:0000256" key="10">
    <source>
        <dbReference type="RuleBase" id="RU000509"/>
    </source>
</evidence>
<feature type="binding site" evidence="9">
    <location>
        <position position="650"/>
    </location>
    <ligand>
        <name>substrate</name>
    </ligand>
</feature>
<comment type="catalytic activity">
    <reaction evidence="1 10">
        <text>Hydrolysis of (1-&gt;4)-alpha-D-glucosidic linkages in polysaccharides so as to remove successive maltose units from the non-reducing ends of the chains.</text>
        <dbReference type="EC" id="3.2.1.2"/>
    </reaction>
</comment>
<dbReference type="SUPFAM" id="SSF56112">
    <property type="entry name" value="Protein kinase-like (PK-like)"/>
    <property type="match status" value="1"/>
</dbReference>
<dbReference type="InterPro" id="IPR018238">
    <property type="entry name" value="Glyco_hydro_14_CS"/>
</dbReference>
<evidence type="ECO:0000259" key="11">
    <source>
        <dbReference type="Pfam" id="PF03109"/>
    </source>
</evidence>
<feature type="binding site" evidence="9">
    <location>
        <position position="990"/>
    </location>
    <ligand>
        <name>substrate</name>
    </ligand>
</feature>
<dbReference type="PANTHER" id="PTHR31352">
    <property type="entry name" value="BETA-AMYLASE 1, CHLOROPLASTIC"/>
    <property type="match status" value="1"/>
</dbReference>
<evidence type="ECO:0000256" key="1">
    <source>
        <dbReference type="ARBA" id="ARBA00000546"/>
    </source>
</evidence>
<dbReference type="EMBL" id="PGGS01000290">
    <property type="protein sequence ID" value="PNH05641.1"/>
    <property type="molecule type" value="Genomic_DNA"/>
</dbReference>
<evidence type="ECO:0000313" key="12">
    <source>
        <dbReference type="EMBL" id="PNH05641.1"/>
    </source>
</evidence>
<keyword evidence="4 10" id="KW-0378">Hydrolase</keyword>
<dbReference type="Proteomes" id="UP000236333">
    <property type="component" value="Unassembled WGS sequence"/>
</dbReference>
<evidence type="ECO:0000313" key="13">
    <source>
        <dbReference type="Proteomes" id="UP000236333"/>
    </source>
</evidence>
<evidence type="ECO:0000256" key="2">
    <source>
        <dbReference type="ARBA" id="ARBA00005652"/>
    </source>
</evidence>
<evidence type="ECO:0000256" key="7">
    <source>
        <dbReference type="ARBA" id="ARBA00023326"/>
    </source>
</evidence>
<dbReference type="AlphaFoldDB" id="A0A2J7ZZE6"/>
<evidence type="ECO:0000256" key="8">
    <source>
        <dbReference type="PIRSR" id="PIRSR601554-1"/>
    </source>
</evidence>
<sequence length="1013" mass="113546">RGRIMASAEKGQPRTVSAAEGLARTADFWRRAVYIYGSYKAAQLRALALKTVGRGDLEKEHVWDPHHTWAGEEMYKLCISLRGFYLKAGQFIGSRGDFVPEQVCRKLTLLCDKVPPMSPDAARAAIQQELGVEDLSQLFEWIDLERPLGSASISQIQYPDALPVMVSDLANVRAAAFFLSKTELKFDLVSAVDELNKQIRLEFDFTREARVMDTIADHLRPLSDRLTIPRTVGGLVTRRALVMSFVEGVPLLEASAKVAKLSPLARETAKRLILTRVSEAYGRMIFGEGLFQADGHPGNILIGRGGRVGLLDYGQSKQLPDKQRQAFAKLVVCLNKGRAHDISSALGQLGVVTERSDPELRTEMAYGMFDTRGKVDPFDPNSPIKRSAISTFPPDMFFVLRVVQLLRGLADGMGIRDFSCARQWAPFARDTLSRAQRCNGGRRGLRHVFWPPLGINVMPLQLFPWRSVARYSRQATLRTSRTTLDDDFGFASSAPEPIVATPGANAFAELEDDLDIHRLLREQNIKIPQIDEDRFDTQYPEGQAEQPSSSGSGCPVYVMLPLDTVWVVERDGKRISVLKKERSLDIALHTLKQAGVEGVMVDVWWGIVERAGPRQYDFSAYKRLFYKVAAAGLKVQAVMSFHAAGGNVGDTCKIPLPKWVLDIGERNHDIFYTDKSGHRNRECLSLGCDDVPLFWGRTPVHMYRDFINAFADKFQHLFGTVITEVTVGLGPAGELRYPSYPEGDGRWRFPGVGEFQCYDKYMLESLRRAADAAGHPEWGLSGPHDAGHYNSSSWETGFFVSQGGSWNSAYGHFFLSWYSCMLQEHADRVLGSAADVLNKHGRPRVFSSMRDASNGHVVYEFAPACKMGIKLAGVHWWFKSRAHAAELTAGYYNTRDRCGYLPFMAMLRQHDASLSFTCVEMRDCEHPPEGRCSPQNLLQQVIEAAEQYGVPLSGENALQRYDDYAFERIAESAFGRSARAGRLTQVTFLRMGDLMFDNWDAFSRFLNRMRNKA</sequence>
<dbReference type="GO" id="GO:0016161">
    <property type="term" value="F:beta-amylase activity"/>
    <property type="evidence" value="ECO:0007669"/>
    <property type="project" value="UniProtKB-EC"/>
</dbReference>
<gene>
    <name evidence="12" type="ORF">TSOC_008080</name>
</gene>
<dbReference type="EC" id="3.2.1.2" evidence="3 10"/>
<feature type="binding site" evidence="9">
    <location>
        <position position="642"/>
    </location>
    <ligand>
        <name>substrate</name>
    </ligand>
</feature>
<reference evidence="12 13" key="1">
    <citation type="journal article" date="2017" name="Mol. Biol. Evol.">
        <title>The 4-celled Tetrabaena socialis nuclear genome reveals the essential components for genetic control of cell number at the origin of multicellularity in the volvocine lineage.</title>
        <authorList>
            <person name="Featherston J."/>
            <person name="Arakaki Y."/>
            <person name="Hanschen E.R."/>
            <person name="Ferris P.J."/>
            <person name="Michod R.E."/>
            <person name="Olson B.J.S.C."/>
            <person name="Nozaki H."/>
            <person name="Durand P.M."/>
        </authorList>
    </citation>
    <scope>NUCLEOTIDE SEQUENCE [LARGE SCALE GENOMIC DNA]</scope>
    <source>
        <strain evidence="12 13">NIES-571</strain>
    </source>
</reference>
<dbReference type="PRINTS" id="PR00750">
    <property type="entry name" value="BETAAMYLASE"/>
</dbReference>
<dbReference type="SUPFAM" id="SSF51445">
    <property type="entry name" value="(Trans)glycosidases"/>
    <property type="match status" value="1"/>
</dbReference>
<feature type="binding site" evidence="9">
    <location>
        <position position="602"/>
    </location>
    <ligand>
        <name>substrate</name>
    </ligand>
</feature>
<dbReference type="OrthoDB" id="1660156at2759"/>
<dbReference type="CDD" id="cd05121">
    <property type="entry name" value="ABC1_ADCK3-like"/>
    <property type="match status" value="1"/>
</dbReference>
<feature type="non-terminal residue" evidence="12">
    <location>
        <position position="1"/>
    </location>
</feature>
<keyword evidence="13" id="KW-1185">Reference proteome</keyword>
<feature type="binding site" evidence="9">
    <location>
        <begin position="956"/>
        <end position="957"/>
    </location>
    <ligand>
        <name>substrate</name>
    </ligand>
</feature>
<feature type="binding site" evidence="9">
    <location>
        <position position="917"/>
    </location>
    <ligand>
        <name>substrate</name>
    </ligand>
</feature>
<comment type="similarity">
    <text evidence="2 10">Belongs to the glycosyl hydrolase 14 family.</text>
</comment>
<evidence type="ECO:0000256" key="9">
    <source>
        <dbReference type="PIRSR" id="PIRSR601554-2"/>
    </source>
</evidence>
<evidence type="ECO:0000256" key="6">
    <source>
        <dbReference type="ARBA" id="ARBA00023295"/>
    </source>
</evidence>
<proteinExistence type="inferred from homology"/>
<evidence type="ECO:0000256" key="4">
    <source>
        <dbReference type="ARBA" id="ARBA00022801"/>
    </source>
</evidence>
<feature type="active site" description="Proton acceptor" evidence="8">
    <location>
        <position position="955"/>
    </location>
</feature>
<comment type="caution">
    <text evidence="12">The sequence shown here is derived from an EMBL/GenBank/DDBJ whole genome shotgun (WGS) entry which is preliminary data.</text>
</comment>
<dbReference type="PANTHER" id="PTHR31352:SF40">
    <property type="entry name" value="BETA-AMYLASE 6"/>
    <property type="match status" value="1"/>
</dbReference>
<dbReference type="Gene3D" id="3.20.20.80">
    <property type="entry name" value="Glycosidases"/>
    <property type="match status" value="1"/>
</dbReference>
<keyword evidence="7 10" id="KW-0624">Polysaccharide degradation</keyword>
<organism evidence="12 13">
    <name type="scientific">Tetrabaena socialis</name>
    <dbReference type="NCBI Taxonomy" id="47790"/>
    <lineage>
        <taxon>Eukaryota</taxon>
        <taxon>Viridiplantae</taxon>
        <taxon>Chlorophyta</taxon>
        <taxon>core chlorophytes</taxon>
        <taxon>Chlorophyceae</taxon>
        <taxon>CS clade</taxon>
        <taxon>Chlamydomonadales</taxon>
        <taxon>Tetrabaenaceae</taxon>
        <taxon>Tetrabaena</taxon>
    </lineage>
</organism>
<protein>
    <recommendedName>
        <fullName evidence="3 10">Beta-amylase</fullName>
        <ecNumber evidence="3 10">3.2.1.2</ecNumber>
    </recommendedName>
</protein>
<feature type="binding site" evidence="9">
    <location>
        <position position="875"/>
    </location>
    <ligand>
        <name>substrate</name>
    </ligand>
</feature>
<dbReference type="Pfam" id="PF01373">
    <property type="entry name" value="Glyco_hydro_14"/>
    <property type="match status" value="1"/>
</dbReference>
<accession>A0A2J7ZZE6</accession>
<evidence type="ECO:0000256" key="5">
    <source>
        <dbReference type="ARBA" id="ARBA00023277"/>
    </source>
</evidence>
<dbReference type="InterPro" id="IPR011009">
    <property type="entry name" value="Kinase-like_dom_sf"/>
</dbReference>